<dbReference type="GO" id="GO:0003677">
    <property type="term" value="F:DNA binding"/>
    <property type="evidence" value="ECO:0007669"/>
    <property type="project" value="InterPro"/>
</dbReference>
<dbReference type="EMBL" id="LMWY01000070">
    <property type="protein sequence ID" value="KUN90900.1"/>
    <property type="molecule type" value="Genomic_DNA"/>
</dbReference>
<dbReference type="CDD" id="cd06170">
    <property type="entry name" value="LuxR_C_like"/>
    <property type="match status" value="1"/>
</dbReference>
<dbReference type="AlphaFoldDB" id="A0A124I5T1"/>
<dbReference type="InterPro" id="IPR027417">
    <property type="entry name" value="P-loop_NTPase"/>
</dbReference>
<dbReference type="OrthoDB" id="499349at2"/>
<accession>A0A124I5T1</accession>
<dbReference type="Pfam" id="PF25872">
    <property type="entry name" value="HTH_77"/>
    <property type="match status" value="1"/>
</dbReference>
<dbReference type="SUPFAM" id="SSF46894">
    <property type="entry name" value="C-terminal effector domain of the bipartite response regulators"/>
    <property type="match status" value="1"/>
</dbReference>
<dbReference type="InterPro" id="IPR003593">
    <property type="entry name" value="AAA+_ATPase"/>
</dbReference>
<protein>
    <recommendedName>
        <fullName evidence="1">HTH luxR-type domain-containing protein</fullName>
    </recommendedName>
</protein>
<dbReference type="Pfam" id="PF00196">
    <property type="entry name" value="GerE"/>
    <property type="match status" value="1"/>
</dbReference>
<dbReference type="InterPro" id="IPR036388">
    <property type="entry name" value="WH-like_DNA-bd_sf"/>
</dbReference>
<evidence type="ECO:0000313" key="2">
    <source>
        <dbReference type="EMBL" id="KUN90900.1"/>
    </source>
</evidence>
<dbReference type="Gene3D" id="3.40.50.300">
    <property type="entry name" value="P-loop containing nucleotide triphosphate hydrolases"/>
    <property type="match status" value="1"/>
</dbReference>
<dbReference type="PANTHER" id="PTHR47691">
    <property type="entry name" value="REGULATOR-RELATED"/>
    <property type="match status" value="1"/>
</dbReference>
<dbReference type="InterPro" id="IPR011990">
    <property type="entry name" value="TPR-like_helical_dom_sf"/>
</dbReference>
<dbReference type="SMART" id="SM00421">
    <property type="entry name" value="HTH_LUXR"/>
    <property type="match status" value="1"/>
</dbReference>
<proteinExistence type="predicted"/>
<dbReference type="SMART" id="SM00382">
    <property type="entry name" value="AAA"/>
    <property type="match status" value="1"/>
</dbReference>
<dbReference type="Gene3D" id="1.10.10.10">
    <property type="entry name" value="Winged helix-like DNA-binding domain superfamily/Winged helix DNA-binding domain"/>
    <property type="match status" value="1"/>
</dbReference>
<dbReference type="InterPro" id="IPR000792">
    <property type="entry name" value="Tscrpt_reg_LuxR_C"/>
</dbReference>
<dbReference type="Proteomes" id="UP000053429">
    <property type="component" value="Unassembled WGS sequence"/>
</dbReference>
<dbReference type="PANTHER" id="PTHR47691:SF3">
    <property type="entry name" value="HTH-TYPE TRANSCRIPTIONAL REGULATOR RV0890C-RELATED"/>
    <property type="match status" value="1"/>
</dbReference>
<dbReference type="PROSITE" id="PS50043">
    <property type="entry name" value="HTH_LUXR_2"/>
    <property type="match status" value="1"/>
</dbReference>
<name>A0A124I5T1_9ACTN</name>
<comment type="caution">
    <text evidence="2">The sequence shown here is derived from an EMBL/GenBank/DDBJ whole genome shotgun (WGS) entry which is preliminary data.</text>
</comment>
<dbReference type="GO" id="GO:0006355">
    <property type="term" value="P:regulation of DNA-templated transcription"/>
    <property type="evidence" value="ECO:0007669"/>
    <property type="project" value="InterPro"/>
</dbReference>
<keyword evidence="3" id="KW-1185">Reference proteome</keyword>
<dbReference type="STRING" id="661399.AQJ67_43375"/>
<sequence length="781" mass="83176">MTTPFSRCLSCAGPLPTGRPGPAAKYCSNACRQRAHRRRKNDRTARTGGIGGVSALQPTADSFIGREADLAHLTRLLRSHRHLTLVGPPGVGKSRLAHELAHRTRQSYPGGVWHLDLDAVPEPADARADIAGVLGLGRHPALVLLDNCDEALDAAAELVAYLSCRWQHATTLLTSREPVRLPDGTTLALSPLRTTGRADRDTPVSAAVQLFVERARATDPSFALDGTNEDDVARLCAHLDGLPLAIECAARRTGFFTPGEILERLGDGIGLLSGPARTPPGRSRGPREALRRSYRLLGGGEQAVLRRLSVLGTEFDLSDATAVCAGADVPEDAVAALLARLTTTSLVHAADGRYRQLNVVRAFGREVLAAEGEETDVRDRWIAALVRDMERNGSTKPHIAADRDTLLEACAWAGERRPEWKAPLAVALGRCLLRHGHVRQTDYDLVRSARTGLPPASPWAGPLLTECAALANWVGDPAGALTYALDAVEAARAQGRPALLARALLELGVAHSTAGELTPARHCLEESLAMHRAAGQTGQAGACLYRLAAGALSLGDGHRGGVLAAKAVESLRVPGPRPTLLLALHLAGHAAVVRGDVEHARARFTEGLDAAEAHPWATALMLEGLAVASVTDGYAAQGLYIGGAALRLRAAAPLPAPGWDQLVRTTLERARAELDAREIRRIGAAAARATLQDMVSYVRPRGSSEDDPTALPLLAERERDLLTLIGHGLTNAQIARRLRISPRAVAYRLTGVRRKLGLRSRTELAVWAGHQPGSLREPEGP</sequence>
<dbReference type="RefSeq" id="WP_062725560.1">
    <property type="nucleotide sequence ID" value="NZ_KQ948951.1"/>
</dbReference>
<evidence type="ECO:0000259" key="1">
    <source>
        <dbReference type="PROSITE" id="PS50043"/>
    </source>
</evidence>
<dbReference type="InterPro" id="IPR058852">
    <property type="entry name" value="HTH_77"/>
</dbReference>
<reference evidence="2 3" key="1">
    <citation type="submission" date="2015-10" db="EMBL/GenBank/DDBJ databases">
        <title>Draft genome sequence of Streptomyces caeruleatus NRRL B-24802, type strain for the species Streptomyces caeruleatus.</title>
        <authorList>
            <person name="Ruckert C."/>
            <person name="Winkler A."/>
            <person name="Kalinowski J."/>
            <person name="Kampfer P."/>
            <person name="Glaeser S."/>
        </authorList>
    </citation>
    <scope>NUCLEOTIDE SEQUENCE [LARGE SCALE GENOMIC DNA]</scope>
    <source>
        <strain evidence="2 3">NRRL B-24802</strain>
    </source>
</reference>
<dbReference type="SUPFAM" id="SSF48452">
    <property type="entry name" value="TPR-like"/>
    <property type="match status" value="1"/>
</dbReference>
<evidence type="ECO:0000313" key="3">
    <source>
        <dbReference type="Proteomes" id="UP000053429"/>
    </source>
</evidence>
<dbReference type="Gene3D" id="1.25.40.10">
    <property type="entry name" value="Tetratricopeptide repeat domain"/>
    <property type="match status" value="1"/>
</dbReference>
<dbReference type="InterPro" id="IPR016032">
    <property type="entry name" value="Sig_transdc_resp-reg_C-effctor"/>
</dbReference>
<dbReference type="SUPFAM" id="SSF52540">
    <property type="entry name" value="P-loop containing nucleoside triphosphate hydrolases"/>
    <property type="match status" value="1"/>
</dbReference>
<gene>
    <name evidence="2" type="ORF">AQJ67_43375</name>
</gene>
<organism evidence="2 3">
    <name type="scientific">Streptomyces caeruleatus</name>
    <dbReference type="NCBI Taxonomy" id="661399"/>
    <lineage>
        <taxon>Bacteria</taxon>
        <taxon>Bacillati</taxon>
        <taxon>Actinomycetota</taxon>
        <taxon>Actinomycetes</taxon>
        <taxon>Kitasatosporales</taxon>
        <taxon>Streptomycetaceae</taxon>
        <taxon>Streptomyces</taxon>
    </lineage>
</organism>
<feature type="domain" description="HTH luxR-type" evidence="1">
    <location>
        <begin position="707"/>
        <end position="772"/>
    </location>
</feature>